<reference evidence="2" key="1">
    <citation type="submission" date="2018-05" db="EMBL/GenBank/DDBJ databases">
        <authorList>
            <person name="Lanie J.A."/>
            <person name="Ng W.-L."/>
            <person name="Kazmierczak K.M."/>
            <person name="Andrzejewski T.M."/>
            <person name="Davidsen T.M."/>
            <person name="Wayne K.J."/>
            <person name="Tettelin H."/>
            <person name="Glass J.I."/>
            <person name="Rusch D."/>
            <person name="Podicherti R."/>
            <person name="Tsui H.-C.T."/>
            <person name="Winkler M.E."/>
        </authorList>
    </citation>
    <scope>NUCLEOTIDE SEQUENCE</scope>
</reference>
<keyword evidence="1" id="KW-1133">Transmembrane helix</keyword>
<name>A0A383EJ29_9ZZZZ</name>
<feature type="non-terminal residue" evidence="2">
    <location>
        <position position="1"/>
    </location>
</feature>
<keyword evidence="1" id="KW-0812">Transmembrane</keyword>
<evidence type="ECO:0000256" key="1">
    <source>
        <dbReference type="SAM" id="Phobius"/>
    </source>
</evidence>
<dbReference type="EMBL" id="UINC01226431">
    <property type="protein sequence ID" value="SVE56912.1"/>
    <property type="molecule type" value="Genomic_DNA"/>
</dbReference>
<protein>
    <submittedName>
        <fullName evidence="2">Uncharacterized protein</fullName>
    </submittedName>
</protein>
<feature type="non-terminal residue" evidence="2">
    <location>
        <position position="171"/>
    </location>
</feature>
<evidence type="ECO:0000313" key="2">
    <source>
        <dbReference type="EMBL" id="SVE56912.1"/>
    </source>
</evidence>
<accession>A0A383EJ29</accession>
<proteinExistence type="predicted"/>
<gene>
    <name evidence="2" type="ORF">METZ01_LOCUS509766</name>
</gene>
<dbReference type="AlphaFoldDB" id="A0A383EJ29"/>
<sequence length="171" mass="20129">VFYLIVQTLVIFLIVELVGENGTSGFLAVVSIPAVFYAFWKLFSWGDEFKTTDWTQYKSTGPEAERCPDCPYFLVEQDDHFRCECCEKNFTIEQLNWKAEDKVGYRNFEGKDKTFNVLWDSVIPKNDRFSVRVGPTFKRISLKRENILPDKMIRYRNFRGEEKEFQVLACS</sequence>
<organism evidence="2">
    <name type="scientific">marine metagenome</name>
    <dbReference type="NCBI Taxonomy" id="408172"/>
    <lineage>
        <taxon>unclassified sequences</taxon>
        <taxon>metagenomes</taxon>
        <taxon>ecological metagenomes</taxon>
    </lineage>
</organism>
<keyword evidence="1" id="KW-0472">Membrane</keyword>
<feature type="transmembrane region" description="Helical" evidence="1">
    <location>
        <begin position="22"/>
        <end position="40"/>
    </location>
</feature>